<dbReference type="GO" id="GO:0005634">
    <property type="term" value="C:nucleus"/>
    <property type="evidence" value="ECO:0007669"/>
    <property type="project" value="UniProtKB-SubCell"/>
</dbReference>
<sequence>MDSESLPDNVIPQDIMLQINEPEDNLQTKKHSKSLIHNHFTLNEINNKYNCNYCNKSFKVAEDGSTSTLWKHFKGKHNELYLEINQITEALNKLEISQSLAFTQESFRNDLVHWIIVDDQPFTVVQNTFFQKMIKRLNSNAIIPSSDTIHNDIIKIFNDEKEFLKNKLQKLSGKIFLTLDGWTTVLDFSHLEGPHSGENIASKLFEVLKEFNLLSKILGISTDNAFNMDKMFNKFEYICNYEGIKFDADNQRVRCLAHIINLAVQNILKALKGEAPENENEILQENVSIGSILGVVTKLRILITKIRASPQRKERFKRQCVALNVKSLELIPDIRTRWNSTFYMIKRAFCLREPLHNLAAADKELSSYLLNSIEWDKLNEIQGLLECFQKATIEMSSENSPTLGQTVPIYNYLIDNIEDFLEETNTKSNDVINAANDAKSKLQQYYLSSDRLVYVIATIIDPRHKLQYYIDNEFEDEYINTYKNQIKELWLTEYKPKNNENDDQNNNNSNQNPLTAHMSKKRKTSFIDELEVYLNEPPENFDMNVLAFWKVHENKFPNLSKMAKDFLAIPGTSVPVERVFSGGTDLITQRRCSLNLEIIRKSICLKA</sequence>
<keyword evidence="9" id="KW-0539">Nucleus</keyword>
<evidence type="ECO:0000256" key="10">
    <source>
        <dbReference type="SAM" id="MobiDB-lite"/>
    </source>
</evidence>
<dbReference type="InterPro" id="IPR025525">
    <property type="entry name" value="hAT-like_transposase_RNase-H"/>
</dbReference>
<accession>A0A2Z6RU89</accession>
<reference evidence="14 15" key="1">
    <citation type="submission" date="2017-11" db="EMBL/GenBank/DDBJ databases">
        <title>The genome of Rhizophagus clarus HR1 reveals common genetic basis of auxotrophy among arbuscular mycorrhizal fungi.</title>
        <authorList>
            <person name="Kobayashi Y."/>
        </authorList>
    </citation>
    <scope>NUCLEOTIDE SEQUENCE [LARGE SCALE GENOMIC DNA]</scope>
    <source>
        <strain evidence="14 15">HR1</strain>
    </source>
</reference>
<dbReference type="AlphaFoldDB" id="A0A2Z6RU89"/>
<evidence type="ECO:0000256" key="8">
    <source>
        <dbReference type="ARBA" id="ARBA00023163"/>
    </source>
</evidence>
<feature type="domain" description="BED-type" evidence="11">
    <location>
        <begin position="36"/>
        <end position="78"/>
    </location>
</feature>
<dbReference type="Pfam" id="PF02892">
    <property type="entry name" value="zf-BED"/>
    <property type="match status" value="1"/>
</dbReference>
<dbReference type="GO" id="GO:0046983">
    <property type="term" value="F:protein dimerization activity"/>
    <property type="evidence" value="ECO:0007669"/>
    <property type="project" value="InterPro"/>
</dbReference>
<evidence type="ECO:0000256" key="5">
    <source>
        <dbReference type="ARBA" id="ARBA00022833"/>
    </source>
</evidence>
<evidence type="ECO:0000256" key="1">
    <source>
        <dbReference type="ARBA" id="ARBA00004123"/>
    </source>
</evidence>
<keyword evidence="6" id="KW-0805">Transcription regulation</keyword>
<keyword evidence="5" id="KW-0862">Zinc</keyword>
<dbReference type="SMART" id="SM00614">
    <property type="entry name" value="ZnF_BED"/>
    <property type="match status" value="1"/>
</dbReference>
<dbReference type="InterPro" id="IPR008906">
    <property type="entry name" value="HATC_C_dom"/>
</dbReference>
<dbReference type="Pfam" id="PF05699">
    <property type="entry name" value="Dimer_Tnp_hAT"/>
    <property type="match status" value="1"/>
</dbReference>
<dbReference type="Pfam" id="PF14372">
    <property type="entry name" value="hAT-like_RNase-H"/>
    <property type="match status" value="1"/>
</dbReference>
<name>A0A2Z6RU89_9GLOM</name>
<evidence type="ECO:0000256" key="6">
    <source>
        <dbReference type="ARBA" id="ARBA00023015"/>
    </source>
</evidence>
<dbReference type="GO" id="GO:0009791">
    <property type="term" value="P:post-embryonic development"/>
    <property type="evidence" value="ECO:0007669"/>
    <property type="project" value="UniProtKB-ARBA"/>
</dbReference>
<comment type="caution">
    <text evidence="14">The sequence shown here is derived from an EMBL/GenBank/DDBJ whole genome shotgun (WGS) entry which is preliminary data.</text>
</comment>
<dbReference type="SUPFAM" id="SSF53098">
    <property type="entry name" value="Ribonuclease H-like"/>
    <property type="match status" value="1"/>
</dbReference>
<dbReference type="PANTHER" id="PTHR46481">
    <property type="entry name" value="ZINC FINGER BED DOMAIN-CONTAINING PROTEIN 4"/>
    <property type="match status" value="1"/>
</dbReference>
<keyword evidence="3" id="KW-0479">Metal-binding</keyword>
<evidence type="ECO:0000259" key="11">
    <source>
        <dbReference type="Pfam" id="PF02892"/>
    </source>
</evidence>
<keyword evidence="4" id="KW-0863">Zinc-finger</keyword>
<dbReference type="InterPro" id="IPR012337">
    <property type="entry name" value="RNaseH-like_sf"/>
</dbReference>
<evidence type="ECO:0008006" key="16">
    <source>
        <dbReference type="Google" id="ProtNLM"/>
    </source>
</evidence>
<evidence type="ECO:0000313" key="14">
    <source>
        <dbReference type="EMBL" id="GBB95626.1"/>
    </source>
</evidence>
<dbReference type="SUPFAM" id="SSF140996">
    <property type="entry name" value="Hermes dimerisation domain"/>
    <property type="match status" value="1"/>
</dbReference>
<dbReference type="InterPro" id="IPR003656">
    <property type="entry name" value="Znf_BED"/>
</dbReference>
<dbReference type="PANTHER" id="PTHR46481:SF10">
    <property type="entry name" value="ZINC FINGER BED DOMAIN-CONTAINING PROTEIN 39"/>
    <property type="match status" value="1"/>
</dbReference>
<dbReference type="InterPro" id="IPR036236">
    <property type="entry name" value="Znf_C2H2_sf"/>
</dbReference>
<evidence type="ECO:0000256" key="4">
    <source>
        <dbReference type="ARBA" id="ARBA00022771"/>
    </source>
</evidence>
<comment type="subunit">
    <text evidence="2">Homodimer.</text>
</comment>
<dbReference type="GO" id="GO:0008270">
    <property type="term" value="F:zinc ion binding"/>
    <property type="evidence" value="ECO:0007669"/>
    <property type="project" value="UniProtKB-KW"/>
</dbReference>
<dbReference type="EMBL" id="BEXD01001757">
    <property type="protein sequence ID" value="GBB95626.1"/>
    <property type="molecule type" value="Genomic_DNA"/>
</dbReference>
<proteinExistence type="predicted"/>
<dbReference type="InterPro" id="IPR052035">
    <property type="entry name" value="ZnF_BED_domain_contain"/>
</dbReference>
<dbReference type="GO" id="GO:0003677">
    <property type="term" value="F:DNA binding"/>
    <property type="evidence" value="ECO:0007669"/>
    <property type="project" value="UniProtKB-KW"/>
</dbReference>
<evidence type="ECO:0000256" key="2">
    <source>
        <dbReference type="ARBA" id="ARBA00011738"/>
    </source>
</evidence>
<comment type="subcellular location">
    <subcellularLocation>
        <location evidence="1">Nucleus</location>
    </subcellularLocation>
</comment>
<evidence type="ECO:0000256" key="7">
    <source>
        <dbReference type="ARBA" id="ARBA00023125"/>
    </source>
</evidence>
<evidence type="ECO:0000256" key="9">
    <source>
        <dbReference type="ARBA" id="ARBA00023242"/>
    </source>
</evidence>
<gene>
    <name evidence="14" type="ORF">RclHR1_02580009</name>
</gene>
<feature type="domain" description="hAT-like transposase RNase-H fold" evidence="13">
    <location>
        <begin position="406"/>
        <end position="489"/>
    </location>
</feature>
<keyword evidence="8" id="KW-0804">Transcription</keyword>
<dbReference type="Proteomes" id="UP000247702">
    <property type="component" value="Unassembled WGS sequence"/>
</dbReference>
<keyword evidence="7" id="KW-0238">DNA-binding</keyword>
<feature type="domain" description="HAT C-terminal dimerisation" evidence="12">
    <location>
        <begin position="529"/>
        <end position="606"/>
    </location>
</feature>
<protein>
    <recommendedName>
        <fullName evidence="16">BED-type domain-containing protein</fullName>
    </recommendedName>
</protein>
<evidence type="ECO:0000313" key="15">
    <source>
        <dbReference type="Proteomes" id="UP000247702"/>
    </source>
</evidence>
<evidence type="ECO:0000259" key="13">
    <source>
        <dbReference type="Pfam" id="PF14372"/>
    </source>
</evidence>
<organism evidence="14 15">
    <name type="scientific">Rhizophagus clarus</name>
    <dbReference type="NCBI Taxonomy" id="94130"/>
    <lineage>
        <taxon>Eukaryota</taxon>
        <taxon>Fungi</taxon>
        <taxon>Fungi incertae sedis</taxon>
        <taxon>Mucoromycota</taxon>
        <taxon>Glomeromycotina</taxon>
        <taxon>Glomeromycetes</taxon>
        <taxon>Glomerales</taxon>
        <taxon>Glomeraceae</taxon>
        <taxon>Rhizophagus</taxon>
    </lineage>
</organism>
<feature type="region of interest" description="Disordered" evidence="10">
    <location>
        <begin position="497"/>
        <end position="520"/>
    </location>
</feature>
<dbReference type="SUPFAM" id="SSF57667">
    <property type="entry name" value="beta-beta-alpha zinc fingers"/>
    <property type="match status" value="1"/>
</dbReference>
<keyword evidence="15" id="KW-1185">Reference proteome</keyword>
<evidence type="ECO:0000256" key="3">
    <source>
        <dbReference type="ARBA" id="ARBA00022723"/>
    </source>
</evidence>
<evidence type="ECO:0000259" key="12">
    <source>
        <dbReference type="Pfam" id="PF05699"/>
    </source>
</evidence>